<organism evidence="3 4">
    <name type="scientific">Flavobacterium restrictum</name>
    <dbReference type="NCBI Taxonomy" id="2594428"/>
    <lineage>
        <taxon>Bacteria</taxon>
        <taxon>Pseudomonadati</taxon>
        <taxon>Bacteroidota</taxon>
        <taxon>Flavobacteriia</taxon>
        <taxon>Flavobacteriales</taxon>
        <taxon>Flavobacteriaceae</taxon>
        <taxon>Flavobacterium</taxon>
    </lineage>
</organism>
<evidence type="ECO:0000313" key="3">
    <source>
        <dbReference type="EMBL" id="TRX37062.1"/>
    </source>
</evidence>
<dbReference type="InterPro" id="IPR001296">
    <property type="entry name" value="Glyco_trans_1"/>
</dbReference>
<dbReference type="AlphaFoldDB" id="A0A553DWI9"/>
<dbReference type="Pfam" id="PF13439">
    <property type="entry name" value="Glyco_transf_4"/>
    <property type="match status" value="1"/>
</dbReference>
<feature type="domain" description="Glycosyltransferase subfamily 4-like N-terminal" evidence="2">
    <location>
        <begin position="18"/>
        <end position="169"/>
    </location>
</feature>
<keyword evidence="3" id="KW-0808">Transferase</keyword>
<dbReference type="Proteomes" id="UP000316371">
    <property type="component" value="Unassembled WGS sequence"/>
</dbReference>
<dbReference type="PANTHER" id="PTHR12526:SF630">
    <property type="entry name" value="GLYCOSYLTRANSFERASE"/>
    <property type="match status" value="1"/>
</dbReference>
<dbReference type="InterPro" id="IPR028098">
    <property type="entry name" value="Glyco_trans_4-like_N"/>
</dbReference>
<dbReference type="SUPFAM" id="SSF53756">
    <property type="entry name" value="UDP-Glycosyltransferase/glycogen phosphorylase"/>
    <property type="match status" value="1"/>
</dbReference>
<sequence>MKTVSPLKIIRLSTFLDFGGVEKRLTNIAHVQDENQWIFCAINKGGTAENEIKKQHKKVVIFNLPYKIPNLFTLFKLVLFFRKEKPNVVHTSGAEANFHGIIAAKLAAVPVIIAEEIGIPTQSAMAKKIFSAVYSFADFVVGNSNEVIAYLKTHNKVLDKKVLKIPNPVIFPNLPETRKIAQNVFRIISVSRLEKVKNIDSMLRVVARLNEINIPVQYSILGDGSEKWHLEKLTKALNIENQVVFLGFQERPYSFLLSSDLYVLTSFSEGFSNSLAEAMYCGVPSLTTRVGAAQEIITNNQNGWIVNVNDDDDLFQCVQSIIKRNKDEQIAIGQKGKATIVQKYSLQNHIDLLMTIYNKHYK</sequence>
<proteinExistence type="predicted"/>
<accession>A0A553DWI9</accession>
<gene>
    <name evidence="3" type="ORF">FNW21_12780</name>
</gene>
<name>A0A553DWI9_9FLAO</name>
<reference evidence="3 4" key="1">
    <citation type="submission" date="2019-07" db="EMBL/GenBank/DDBJ databases">
        <title>Novel species of Flavobacterium.</title>
        <authorList>
            <person name="Liu Q."/>
            <person name="Xin Y.-H."/>
        </authorList>
    </citation>
    <scope>NUCLEOTIDE SEQUENCE [LARGE SCALE GENOMIC DNA]</scope>
    <source>
        <strain evidence="3 4">LB1R34</strain>
    </source>
</reference>
<protein>
    <submittedName>
        <fullName evidence="3">Glycosyltransferase</fullName>
    </submittedName>
</protein>
<evidence type="ECO:0000259" key="2">
    <source>
        <dbReference type="Pfam" id="PF13439"/>
    </source>
</evidence>
<evidence type="ECO:0000313" key="4">
    <source>
        <dbReference type="Proteomes" id="UP000316371"/>
    </source>
</evidence>
<dbReference type="PANTHER" id="PTHR12526">
    <property type="entry name" value="GLYCOSYLTRANSFERASE"/>
    <property type="match status" value="1"/>
</dbReference>
<dbReference type="EMBL" id="VJZT01000014">
    <property type="protein sequence ID" value="TRX37062.1"/>
    <property type="molecule type" value="Genomic_DNA"/>
</dbReference>
<dbReference type="RefSeq" id="WP_144257144.1">
    <property type="nucleotide sequence ID" value="NZ_VJZT01000014.1"/>
</dbReference>
<keyword evidence="4" id="KW-1185">Reference proteome</keyword>
<dbReference type="Pfam" id="PF00534">
    <property type="entry name" value="Glycos_transf_1"/>
    <property type="match status" value="1"/>
</dbReference>
<feature type="domain" description="Glycosyl transferase family 1" evidence="1">
    <location>
        <begin position="179"/>
        <end position="330"/>
    </location>
</feature>
<dbReference type="OrthoDB" id="9811239at2"/>
<dbReference type="CDD" id="cd03811">
    <property type="entry name" value="GT4_GT28_WabH-like"/>
    <property type="match status" value="1"/>
</dbReference>
<dbReference type="Gene3D" id="3.40.50.2000">
    <property type="entry name" value="Glycogen Phosphorylase B"/>
    <property type="match status" value="2"/>
</dbReference>
<evidence type="ECO:0000259" key="1">
    <source>
        <dbReference type="Pfam" id="PF00534"/>
    </source>
</evidence>
<dbReference type="GO" id="GO:0016757">
    <property type="term" value="F:glycosyltransferase activity"/>
    <property type="evidence" value="ECO:0007669"/>
    <property type="project" value="InterPro"/>
</dbReference>
<comment type="caution">
    <text evidence="3">The sequence shown here is derived from an EMBL/GenBank/DDBJ whole genome shotgun (WGS) entry which is preliminary data.</text>
</comment>